<dbReference type="OrthoDB" id="284292at2759"/>
<dbReference type="Pfam" id="PF03937">
    <property type="entry name" value="Sdh5"/>
    <property type="match status" value="1"/>
</dbReference>
<dbReference type="InterPro" id="IPR036714">
    <property type="entry name" value="SDH_sf"/>
</dbReference>
<comment type="subunit">
    <text evidence="4">Interacts with the flavoprotein subunit within the SDH catalytic dimer.</text>
</comment>
<dbReference type="OMA" id="TFAGKYL"/>
<dbReference type="PANTHER" id="PTHR12469">
    <property type="entry name" value="PROTEIN EMI5 HOMOLOG, MITOCHONDRIAL"/>
    <property type="match status" value="1"/>
</dbReference>
<dbReference type="EMBL" id="DS985241">
    <property type="protein sequence ID" value="EDV28565.1"/>
    <property type="molecule type" value="Genomic_DNA"/>
</dbReference>
<dbReference type="eggNOG" id="KOG3326">
    <property type="taxonomic scope" value="Eukaryota"/>
</dbReference>
<dbReference type="InterPro" id="IPR028882">
    <property type="entry name" value="SDHAF2"/>
</dbReference>
<accession>B3RK39</accession>
<dbReference type="Gene3D" id="1.10.150.250">
    <property type="entry name" value="Flavinator of succinate dehydrogenase"/>
    <property type="match status" value="1"/>
</dbReference>
<dbReference type="PhylomeDB" id="B3RK39"/>
<protein>
    <recommendedName>
        <fullName evidence="4">Succinate dehydrogenase assembly factor 2, mitochondrial</fullName>
        <shortName evidence="4">SDH assembly factor 2</shortName>
        <shortName evidence="4">SDHAF2</shortName>
    </recommendedName>
</protein>
<evidence type="ECO:0000256" key="1">
    <source>
        <dbReference type="ARBA" id="ARBA00004305"/>
    </source>
</evidence>
<comment type="similarity">
    <text evidence="4">Belongs to the SDHAF2 family.</text>
</comment>
<dbReference type="GeneID" id="6749788"/>
<reference evidence="5 6" key="1">
    <citation type="journal article" date="2008" name="Nature">
        <title>The Trichoplax genome and the nature of placozoans.</title>
        <authorList>
            <person name="Srivastava M."/>
            <person name="Begovic E."/>
            <person name="Chapman J."/>
            <person name="Putnam N.H."/>
            <person name="Hellsten U."/>
            <person name="Kawashima T."/>
            <person name="Kuo A."/>
            <person name="Mitros T."/>
            <person name="Salamov A."/>
            <person name="Carpenter M.L."/>
            <person name="Signorovitch A.Y."/>
            <person name="Moreno M.A."/>
            <person name="Kamm K."/>
            <person name="Grimwood J."/>
            <person name="Schmutz J."/>
            <person name="Shapiro H."/>
            <person name="Grigoriev I.V."/>
            <person name="Buss L.W."/>
            <person name="Schierwater B."/>
            <person name="Dellaporta S.L."/>
            <person name="Rokhsar D.S."/>
        </authorList>
    </citation>
    <scope>NUCLEOTIDE SEQUENCE [LARGE SCALE GENOMIC DNA]</scope>
    <source>
        <strain evidence="5 6">Grell-BS-1999</strain>
    </source>
</reference>
<dbReference type="GO" id="GO:0005739">
    <property type="term" value="C:mitochondrion"/>
    <property type="evidence" value="ECO:0000318"/>
    <property type="project" value="GO_Central"/>
</dbReference>
<dbReference type="GO" id="GO:0034553">
    <property type="term" value="P:mitochondrial respiratory chain complex II assembly"/>
    <property type="evidence" value="ECO:0000318"/>
    <property type="project" value="GO_Central"/>
</dbReference>
<evidence type="ECO:0000313" key="5">
    <source>
        <dbReference type="EMBL" id="EDV28565.1"/>
    </source>
</evidence>
<dbReference type="CTD" id="6749788"/>
<dbReference type="FunFam" id="1.10.150.250:FF:000002">
    <property type="entry name" value="Succinate dehydrogenase assembly factor 2, mitochondrial"/>
    <property type="match status" value="1"/>
</dbReference>
<dbReference type="InParanoid" id="B3RK39"/>
<evidence type="ECO:0000313" key="6">
    <source>
        <dbReference type="Proteomes" id="UP000009022"/>
    </source>
</evidence>
<dbReference type="SUPFAM" id="SSF109910">
    <property type="entry name" value="YgfY-like"/>
    <property type="match status" value="1"/>
</dbReference>
<dbReference type="HOGENOM" id="CLU_103054_0_2_1"/>
<sequence length="145" mass="17483">MLSLIYCRTLSHGRLAKPCINGRFLSQQVDDDHHHHWPELTYPRRVDEEVSKRKARLLYQSRKRGIKENDLLLSNFAHHFLHKMDNQQLDQYDRLLNESSNEWELYYWIIGTKSVPTEFDNEIMAMLQKYASNKDRETRFHQPPL</sequence>
<organism evidence="5 6">
    <name type="scientific">Trichoplax adhaerens</name>
    <name type="common">Trichoplax reptans</name>
    <dbReference type="NCBI Taxonomy" id="10228"/>
    <lineage>
        <taxon>Eukaryota</taxon>
        <taxon>Metazoa</taxon>
        <taxon>Placozoa</taxon>
        <taxon>Uniplacotomia</taxon>
        <taxon>Trichoplacea</taxon>
        <taxon>Trichoplacidae</taxon>
        <taxon>Trichoplax</taxon>
    </lineage>
</organism>
<dbReference type="GO" id="GO:0005759">
    <property type="term" value="C:mitochondrial matrix"/>
    <property type="evidence" value="ECO:0007669"/>
    <property type="project" value="UniProtKB-SubCell"/>
</dbReference>
<evidence type="ECO:0000256" key="4">
    <source>
        <dbReference type="HAMAP-Rule" id="MF_03057"/>
    </source>
</evidence>
<dbReference type="GO" id="GO:0006099">
    <property type="term" value="P:tricarboxylic acid cycle"/>
    <property type="evidence" value="ECO:0000318"/>
    <property type="project" value="GO_Central"/>
</dbReference>
<evidence type="ECO:0000256" key="2">
    <source>
        <dbReference type="ARBA" id="ARBA00023128"/>
    </source>
</evidence>
<dbReference type="InterPro" id="IPR005631">
    <property type="entry name" value="SDH"/>
</dbReference>
<dbReference type="FunCoup" id="B3RK39">
    <property type="interactions" value="1436"/>
</dbReference>
<keyword evidence="2 4" id="KW-0496">Mitochondrion</keyword>
<dbReference type="STRING" id="10228.B3RK39"/>
<gene>
    <name evidence="5" type="ORF">TRIADDRAFT_20085</name>
</gene>
<dbReference type="KEGG" id="tad:TRIADDRAFT_20085"/>
<name>B3RK39_TRIAD</name>
<comment type="function">
    <text evidence="4">Plays an essential role in the assembly of succinate dehydrogenase (SDH), an enzyme complex (also referred to as respiratory complex II) that is a component of both the tricarboxylic acid (TCA) cycle and the mitochondrial electron transport chain, and which couples the oxidation of succinate to fumarate with the reduction of ubiquinone (coenzyme Q) to ubiquinol. Required for flavinylation (covalent attachment of FAD) of the flavoprotein subunit of the SDH catalytic dimer.</text>
</comment>
<comment type="subcellular location">
    <subcellularLocation>
        <location evidence="1 4">Mitochondrion matrix</location>
    </subcellularLocation>
</comment>
<dbReference type="HAMAP" id="MF_03057">
    <property type="entry name" value="SDHAF2"/>
    <property type="match status" value="1"/>
</dbReference>
<evidence type="ECO:0000256" key="3">
    <source>
        <dbReference type="ARBA" id="ARBA00023186"/>
    </source>
</evidence>
<dbReference type="Proteomes" id="UP000009022">
    <property type="component" value="Unassembled WGS sequence"/>
</dbReference>
<keyword evidence="3 4" id="KW-0143">Chaperone</keyword>
<keyword evidence="6" id="KW-1185">Reference proteome</keyword>
<dbReference type="AlphaFoldDB" id="B3RK39"/>
<proteinExistence type="inferred from homology"/>
<dbReference type="GO" id="GO:0006121">
    <property type="term" value="P:mitochondrial electron transport, succinate to ubiquinone"/>
    <property type="evidence" value="ECO:0000318"/>
    <property type="project" value="GO_Central"/>
</dbReference>
<dbReference type="PANTHER" id="PTHR12469:SF2">
    <property type="entry name" value="SUCCINATE DEHYDROGENASE ASSEMBLY FACTOR 2, MITOCHONDRIAL"/>
    <property type="match status" value="1"/>
</dbReference>
<dbReference type="RefSeq" id="XP_002107767.1">
    <property type="nucleotide sequence ID" value="XM_002107731.1"/>
</dbReference>